<evidence type="ECO:0000256" key="14">
    <source>
        <dbReference type="PIRSR" id="PIRSR006250-1"/>
    </source>
</evidence>
<dbReference type="InterPro" id="IPR037128">
    <property type="entry name" value="Quinolinate_PRibosylTase_N_sf"/>
</dbReference>
<dbReference type="GO" id="GO:0009435">
    <property type="term" value="P:NAD+ biosynthetic process"/>
    <property type="evidence" value="ECO:0007669"/>
    <property type="project" value="UniProtKB-UniPathway"/>
</dbReference>
<comment type="subunit">
    <text evidence="4">Hexamer formed by 3 homodimers.</text>
</comment>
<evidence type="ECO:0000256" key="13">
    <source>
        <dbReference type="PIRNR" id="PIRNR006250"/>
    </source>
</evidence>
<evidence type="ECO:0000256" key="7">
    <source>
        <dbReference type="ARBA" id="ARBA00022642"/>
    </source>
</evidence>
<dbReference type="GO" id="GO:0034213">
    <property type="term" value="P:quinolinate catabolic process"/>
    <property type="evidence" value="ECO:0007669"/>
    <property type="project" value="TreeGrafter"/>
</dbReference>
<comment type="function">
    <text evidence="1">Involved in the catabolism of quinolinic acid (QA).</text>
</comment>
<keyword evidence="8 13" id="KW-0328">Glycosyltransferase</keyword>
<dbReference type="PANTHER" id="PTHR32179">
    <property type="entry name" value="NICOTINATE-NUCLEOTIDE PYROPHOSPHORYLASE [CARBOXYLATING]"/>
    <property type="match status" value="1"/>
</dbReference>
<feature type="binding site" evidence="14">
    <location>
        <begin position="273"/>
        <end position="275"/>
    </location>
    <ligand>
        <name>substrate</name>
    </ligand>
</feature>
<dbReference type="AlphaFoldDB" id="A0A2H1L997"/>
<comment type="catalytic activity">
    <reaction evidence="11">
        <text>nicotinate beta-D-ribonucleotide + CO2 + diphosphate = quinolinate + 5-phospho-alpha-D-ribose 1-diphosphate + 2 H(+)</text>
        <dbReference type="Rhea" id="RHEA:12733"/>
        <dbReference type="ChEBI" id="CHEBI:15378"/>
        <dbReference type="ChEBI" id="CHEBI:16526"/>
        <dbReference type="ChEBI" id="CHEBI:29959"/>
        <dbReference type="ChEBI" id="CHEBI:33019"/>
        <dbReference type="ChEBI" id="CHEBI:57502"/>
        <dbReference type="ChEBI" id="CHEBI:58017"/>
        <dbReference type="EC" id="2.4.2.19"/>
    </reaction>
</comment>
<evidence type="ECO:0000313" key="18">
    <source>
        <dbReference type="Proteomes" id="UP000234462"/>
    </source>
</evidence>
<dbReference type="FunFam" id="3.90.1170.20:FF:000001">
    <property type="entry name" value="Nicotinate-nucleotide diphosphorylase (Carboxylating)"/>
    <property type="match status" value="1"/>
</dbReference>
<dbReference type="SUPFAM" id="SSF51690">
    <property type="entry name" value="Nicotinate/Quinolinate PRTase C-terminal domain-like"/>
    <property type="match status" value="1"/>
</dbReference>
<evidence type="ECO:0000256" key="6">
    <source>
        <dbReference type="ARBA" id="ARBA00020990"/>
    </source>
</evidence>
<dbReference type="UniPathway" id="UPA00253">
    <property type="reaction ID" value="UER00331"/>
</dbReference>
<comment type="pathway">
    <text evidence="2">Cofactor biosynthesis; NAD(+) biosynthesis; nicotinate D-ribonucleotide from quinolinate: step 1/1.</text>
</comment>
<dbReference type="NCBIfam" id="TIGR00078">
    <property type="entry name" value="nadC"/>
    <property type="match status" value="1"/>
</dbReference>
<dbReference type="Proteomes" id="UP000234462">
    <property type="component" value="Unassembled WGS sequence"/>
</dbReference>
<dbReference type="Gene3D" id="3.20.20.70">
    <property type="entry name" value="Aldolase class I"/>
    <property type="match status" value="1"/>
</dbReference>
<reference evidence="18" key="1">
    <citation type="submission" date="2017-03" db="EMBL/GenBank/DDBJ databases">
        <authorList>
            <person name="Monnet C."/>
        </authorList>
    </citation>
    <scope>NUCLEOTIDE SEQUENCE [LARGE SCALE GENOMIC DNA]</scope>
    <source>
        <strain evidence="18">SJ5-8</strain>
    </source>
</reference>
<protein>
    <recommendedName>
        <fullName evidence="6">Nicotinate-nucleotide pyrophosphorylase [carboxylating]</fullName>
        <ecNumber evidence="5">2.4.2.19</ecNumber>
    </recommendedName>
    <alternativeName>
        <fullName evidence="12">Probable nicotinate-nucleotide pyrophosphorylase [carboxylating]</fullName>
    </alternativeName>
    <alternativeName>
        <fullName evidence="10">Quinolinate phosphoribosyltransferase [decarboxylating]</fullName>
    </alternativeName>
</protein>
<dbReference type="InterPro" id="IPR013785">
    <property type="entry name" value="Aldolase_TIM"/>
</dbReference>
<name>A0A2H1L997_9MICO</name>
<feature type="binding site" evidence="14">
    <location>
        <position position="97"/>
    </location>
    <ligand>
        <name>substrate</name>
    </ligand>
</feature>
<evidence type="ECO:0000256" key="1">
    <source>
        <dbReference type="ARBA" id="ARBA00003237"/>
    </source>
</evidence>
<comment type="similarity">
    <text evidence="3 13">Belongs to the NadC/ModD family.</text>
</comment>
<keyword evidence="9 13" id="KW-0808">Transferase</keyword>
<evidence type="ECO:0000256" key="12">
    <source>
        <dbReference type="ARBA" id="ARBA00069173"/>
    </source>
</evidence>
<feature type="binding site" evidence="14">
    <location>
        <position position="194"/>
    </location>
    <ligand>
        <name>substrate</name>
    </ligand>
</feature>
<feature type="domain" description="Quinolinate phosphoribosyl transferase N-terminal" evidence="16">
    <location>
        <begin position="23"/>
        <end position="107"/>
    </location>
</feature>
<feature type="binding site" evidence="14">
    <location>
        <position position="154"/>
    </location>
    <ligand>
        <name>substrate</name>
    </ligand>
</feature>
<dbReference type="GO" id="GO:0004514">
    <property type="term" value="F:nicotinate-nucleotide diphosphorylase (carboxylating) activity"/>
    <property type="evidence" value="ECO:0007669"/>
    <property type="project" value="UniProtKB-EC"/>
</dbReference>
<evidence type="ECO:0000256" key="9">
    <source>
        <dbReference type="ARBA" id="ARBA00022679"/>
    </source>
</evidence>
<evidence type="ECO:0000256" key="5">
    <source>
        <dbReference type="ARBA" id="ARBA00011944"/>
    </source>
</evidence>
<feature type="binding site" evidence="14">
    <location>
        <position position="164"/>
    </location>
    <ligand>
        <name>substrate</name>
    </ligand>
</feature>
<dbReference type="RefSeq" id="WP_101589936.1">
    <property type="nucleotide sequence ID" value="NZ_FXZM01000015.1"/>
</dbReference>
<feature type="domain" description="Quinolinate phosphoribosyl transferase C-terminal" evidence="15">
    <location>
        <begin position="109"/>
        <end position="288"/>
    </location>
</feature>
<dbReference type="PIRSF" id="PIRSF006250">
    <property type="entry name" value="NadC_ModD"/>
    <property type="match status" value="1"/>
</dbReference>
<keyword evidence="18" id="KW-1185">Reference proteome</keyword>
<accession>A0A2H1L997</accession>
<evidence type="ECO:0000256" key="3">
    <source>
        <dbReference type="ARBA" id="ARBA00009400"/>
    </source>
</evidence>
<dbReference type="FunFam" id="3.20.20.70:FF:000030">
    <property type="entry name" value="Nicotinate-nucleotide pyrophosphorylase, carboxylating"/>
    <property type="match status" value="1"/>
</dbReference>
<dbReference type="InterPro" id="IPR027277">
    <property type="entry name" value="NadC/ModD"/>
</dbReference>
<evidence type="ECO:0000256" key="11">
    <source>
        <dbReference type="ARBA" id="ARBA00047445"/>
    </source>
</evidence>
<proteinExistence type="inferred from homology"/>
<dbReference type="CDD" id="cd01572">
    <property type="entry name" value="QPRTase"/>
    <property type="match status" value="1"/>
</dbReference>
<dbReference type="PANTHER" id="PTHR32179:SF3">
    <property type="entry name" value="NICOTINATE-NUCLEOTIDE PYROPHOSPHORYLASE [CARBOXYLATING]"/>
    <property type="match status" value="1"/>
</dbReference>
<feature type="binding site" evidence="14">
    <location>
        <begin position="130"/>
        <end position="132"/>
    </location>
    <ligand>
        <name>substrate</name>
    </ligand>
</feature>
<gene>
    <name evidence="17" type="ORF">BJEO58_02631</name>
</gene>
<sequence length="289" mass="29777">MIGLALDPLAKRALVEDLGDIGDLTSAITVPPGSGSARLVARTDGVLSGTSVAEAVVRAVDPALEVTWSFSDGDAFHAGASLAEFSGQARSVLTAERTALNFLGRLSAVATRTAHLVGLIEGTGARIADTRKTTPGLRALEKEAVRHGGGVNHRFGLHDAILVKDNHIALAGGVEQVFTRLAARTGHMVQVEVEVDTLAQLSELLALDHARIGQGLPPVVHAVLLDNMGPDLIARGVAQVRAHPAPVIVEVSGGVDVETVRGLAEAGPDIISIGALTHSAGCLDFGLDI</sequence>
<evidence type="ECO:0000256" key="4">
    <source>
        <dbReference type="ARBA" id="ARBA00011218"/>
    </source>
</evidence>
<evidence type="ECO:0000256" key="8">
    <source>
        <dbReference type="ARBA" id="ARBA00022676"/>
    </source>
</evidence>
<keyword evidence="7" id="KW-0662">Pyridine nucleotide biosynthesis</keyword>
<feature type="binding site" evidence="14">
    <location>
        <begin position="252"/>
        <end position="254"/>
    </location>
    <ligand>
        <name>substrate</name>
    </ligand>
</feature>
<organism evidence="17 18">
    <name type="scientific">Brevibacterium jeotgali</name>
    <dbReference type="NCBI Taxonomy" id="1262550"/>
    <lineage>
        <taxon>Bacteria</taxon>
        <taxon>Bacillati</taxon>
        <taxon>Actinomycetota</taxon>
        <taxon>Actinomycetes</taxon>
        <taxon>Micrococcales</taxon>
        <taxon>Brevibacteriaceae</taxon>
        <taxon>Brevibacterium</taxon>
    </lineage>
</organism>
<dbReference type="Pfam" id="PF01729">
    <property type="entry name" value="QRPTase_C"/>
    <property type="match status" value="1"/>
</dbReference>
<evidence type="ECO:0000256" key="2">
    <source>
        <dbReference type="ARBA" id="ARBA00004893"/>
    </source>
</evidence>
<dbReference type="EC" id="2.4.2.19" evidence="5"/>
<dbReference type="SUPFAM" id="SSF54675">
    <property type="entry name" value="Nicotinate/Quinolinate PRTase N-terminal domain-like"/>
    <property type="match status" value="1"/>
</dbReference>
<dbReference type="GO" id="GO:0005737">
    <property type="term" value="C:cytoplasm"/>
    <property type="evidence" value="ECO:0007669"/>
    <property type="project" value="TreeGrafter"/>
</dbReference>
<dbReference type="EMBL" id="FXZM01000015">
    <property type="protein sequence ID" value="SMY13023.1"/>
    <property type="molecule type" value="Genomic_DNA"/>
</dbReference>
<dbReference type="Gene3D" id="3.90.1170.20">
    <property type="entry name" value="Quinolinate phosphoribosyl transferase, N-terminal domain"/>
    <property type="match status" value="1"/>
</dbReference>
<dbReference type="InterPro" id="IPR036068">
    <property type="entry name" value="Nicotinate_pribotase-like_C"/>
</dbReference>
<dbReference type="OrthoDB" id="9782546at2"/>
<dbReference type="InterPro" id="IPR022412">
    <property type="entry name" value="Quinolinate_PRibosylTrfase_N"/>
</dbReference>
<evidence type="ECO:0000313" key="17">
    <source>
        <dbReference type="EMBL" id="SMY13023.1"/>
    </source>
</evidence>
<evidence type="ECO:0000259" key="15">
    <source>
        <dbReference type="Pfam" id="PF01729"/>
    </source>
</evidence>
<feature type="binding site" evidence="14">
    <location>
        <position position="226"/>
    </location>
    <ligand>
        <name>substrate</name>
    </ligand>
</feature>
<dbReference type="InterPro" id="IPR004393">
    <property type="entry name" value="NadC"/>
</dbReference>
<dbReference type="InterPro" id="IPR002638">
    <property type="entry name" value="Quinolinate_PRibosylTrfase_C"/>
</dbReference>
<dbReference type="Pfam" id="PF02749">
    <property type="entry name" value="QRPTase_N"/>
    <property type="match status" value="1"/>
</dbReference>
<evidence type="ECO:0000256" key="10">
    <source>
        <dbReference type="ARBA" id="ARBA00033102"/>
    </source>
</evidence>
<evidence type="ECO:0000259" key="16">
    <source>
        <dbReference type="Pfam" id="PF02749"/>
    </source>
</evidence>